<protein>
    <submittedName>
        <fullName evidence="4">3-phenylpropionate-dihydrodiol/cinnamic acid-dihydrodiol dehydrogenase</fullName>
        <ecNumber evidence="4">1.3.1.87</ecNumber>
    </submittedName>
</protein>
<comment type="similarity">
    <text evidence="1">Belongs to the short-chain dehydrogenases/reductases (SDR) family.</text>
</comment>
<evidence type="ECO:0000313" key="4">
    <source>
        <dbReference type="EMBL" id="MPM38645.1"/>
    </source>
</evidence>
<keyword evidence="3" id="KW-0472">Membrane</keyword>
<accession>A0A644ZCN8</accession>
<dbReference type="InterPro" id="IPR036291">
    <property type="entry name" value="NAD(P)-bd_dom_sf"/>
</dbReference>
<dbReference type="SUPFAM" id="SSF51735">
    <property type="entry name" value="NAD(P)-binding Rossmann-fold domains"/>
    <property type="match status" value="1"/>
</dbReference>
<reference evidence="4" key="1">
    <citation type="submission" date="2019-08" db="EMBL/GenBank/DDBJ databases">
        <authorList>
            <person name="Kucharzyk K."/>
            <person name="Murdoch R.W."/>
            <person name="Higgins S."/>
            <person name="Loffler F."/>
        </authorList>
    </citation>
    <scope>NUCLEOTIDE SEQUENCE</scope>
</reference>
<dbReference type="NCBIfam" id="NF004792">
    <property type="entry name" value="PRK06139.1"/>
    <property type="match status" value="1"/>
</dbReference>
<evidence type="ECO:0000256" key="3">
    <source>
        <dbReference type="SAM" id="Phobius"/>
    </source>
</evidence>
<dbReference type="InterPro" id="IPR020904">
    <property type="entry name" value="Sc_DH/Rdtase_CS"/>
</dbReference>
<dbReference type="GO" id="GO:0018498">
    <property type="term" value="F:2,3-dihydroxy-2,3-dihydro-phenylpropionate dehydrogenase activity"/>
    <property type="evidence" value="ECO:0007669"/>
    <property type="project" value="UniProtKB-EC"/>
</dbReference>
<dbReference type="PANTHER" id="PTHR44196">
    <property type="entry name" value="DEHYDROGENASE/REDUCTASE SDR FAMILY MEMBER 7B"/>
    <property type="match status" value="1"/>
</dbReference>
<sequence>MSSQPSQEVSTNTSSATEAPRKPLVVVIAGASSGIGHATAVAFAQRGAKLVLAARSADTLSQVVTECLAAGASALGIPTDVTDADAVKKLADRAVSHFGRIDVWVNAAGVGAVGRFDGVPLEANRRVIESNLMGHLHGAHVAIQRFRESGRGLLVNLNSMGGWVGTPFEAAYSASKFGVRGLSESLRAEVADLPHVHVCDVAPTRVDTPGLVHGANYTGRRLRSAMPMLDPRRVAQAIVALAYSPNPRPITWLGAAALPSRVANAVSPTLFGRARRWLGARHLEHGEPIPLSDGNLYEPSADAAIDGGIRMARTEAATAAILLGSVGLALGWWIGRRTR</sequence>
<dbReference type="PRINTS" id="PR00081">
    <property type="entry name" value="GDHRDH"/>
</dbReference>
<evidence type="ECO:0000256" key="2">
    <source>
        <dbReference type="ARBA" id="ARBA00023002"/>
    </source>
</evidence>
<comment type="caution">
    <text evidence="4">The sequence shown here is derived from an EMBL/GenBank/DDBJ whole genome shotgun (WGS) entry which is preliminary data.</text>
</comment>
<dbReference type="EMBL" id="VSSQ01008354">
    <property type="protein sequence ID" value="MPM38645.1"/>
    <property type="molecule type" value="Genomic_DNA"/>
</dbReference>
<dbReference type="PRINTS" id="PR00080">
    <property type="entry name" value="SDRFAMILY"/>
</dbReference>
<dbReference type="AlphaFoldDB" id="A0A644ZCN8"/>
<dbReference type="InterPro" id="IPR002347">
    <property type="entry name" value="SDR_fam"/>
</dbReference>
<name>A0A644ZCN8_9ZZZZ</name>
<dbReference type="Pfam" id="PF00106">
    <property type="entry name" value="adh_short"/>
    <property type="match status" value="1"/>
</dbReference>
<organism evidence="4">
    <name type="scientific">bioreactor metagenome</name>
    <dbReference type="NCBI Taxonomy" id="1076179"/>
    <lineage>
        <taxon>unclassified sequences</taxon>
        <taxon>metagenomes</taxon>
        <taxon>ecological metagenomes</taxon>
    </lineage>
</organism>
<keyword evidence="3" id="KW-1133">Transmembrane helix</keyword>
<keyword evidence="3" id="KW-0812">Transmembrane</keyword>
<dbReference type="PANTHER" id="PTHR44196:SF1">
    <property type="entry name" value="DEHYDROGENASE_REDUCTASE SDR FAMILY MEMBER 7B"/>
    <property type="match status" value="1"/>
</dbReference>
<keyword evidence="2 4" id="KW-0560">Oxidoreductase</keyword>
<dbReference type="Gene3D" id="3.40.50.720">
    <property type="entry name" value="NAD(P)-binding Rossmann-like Domain"/>
    <property type="match status" value="1"/>
</dbReference>
<proteinExistence type="inferred from homology"/>
<dbReference type="GO" id="GO:0016020">
    <property type="term" value="C:membrane"/>
    <property type="evidence" value="ECO:0007669"/>
    <property type="project" value="TreeGrafter"/>
</dbReference>
<dbReference type="PROSITE" id="PS00061">
    <property type="entry name" value="ADH_SHORT"/>
    <property type="match status" value="1"/>
</dbReference>
<gene>
    <name evidence="4" type="primary">hcaB_10</name>
    <name evidence="4" type="ORF">SDC9_85275</name>
</gene>
<dbReference type="EC" id="1.3.1.87" evidence="4"/>
<evidence type="ECO:0000256" key="1">
    <source>
        <dbReference type="ARBA" id="ARBA00006484"/>
    </source>
</evidence>
<feature type="transmembrane region" description="Helical" evidence="3">
    <location>
        <begin position="316"/>
        <end position="335"/>
    </location>
</feature>